<evidence type="ECO:0000313" key="2">
    <source>
        <dbReference type="Proteomes" id="UP000187203"/>
    </source>
</evidence>
<keyword evidence="1" id="KW-0067">ATP-binding</keyword>
<dbReference type="AlphaFoldDB" id="A0A1R3JNW6"/>
<dbReference type="EMBL" id="AWUE01015612">
    <property type="protein sequence ID" value="OMO96568.1"/>
    <property type="molecule type" value="Genomic_DNA"/>
</dbReference>
<proteinExistence type="predicted"/>
<sequence length="59" mass="6716">MAKEHLQDPLEYHYHHGAIMMEHPSAMSNAQGEVVKGDVDMLEEARPLMSLPTPDLMER</sequence>
<accession>A0A1R3JNW6</accession>
<protein>
    <submittedName>
        <fullName evidence="1">Helicase</fullName>
    </submittedName>
</protein>
<keyword evidence="1" id="KW-0347">Helicase</keyword>
<comment type="caution">
    <text evidence="1">The sequence shown here is derived from an EMBL/GenBank/DDBJ whole genome shotgun (WGS) entry which is preliminary data.</text>
</comment>
<gene>
    <name evidence="1" type="ORF">COLO4_15204</name>
</gene>
<dbReference type="GO" id="GO:0004386">
    <property type="term" value="F:helicase activity"/>
    <property type="evidence" value="ECO:0007669"/>
    <property type="project" value="UniProtKB-KW"/>
</dbReference>
<keyword evidence="1" id="KW-0378">Hydrolase</keyword>
<organism evidence="1 2">
    <name type="scientific">Corchorus olitorius</name>
    <dbReference type="NCBI Taxonomy" id="93759"/>
    <lineage>
        <taxon>Eukaryota</taxon>
        <taxon>Viridiplantae</taxon>
        <taxon>Streptophyta</taxon>
        <taxon>Embryophyta</taxon>
        <taxon>Tracheophyta</taxon>
        <taxon>Spermatophyta</taxon>
        <taxon>Magnoliopsida</taxon>
        <taxon>eudicotyledons</taxon>
        <taxon>Gunneridae</taxon>
        <taxon>Pentapetalae</taxon>
        <taxon>rosids</taxon>
        <taxon>malvids</taxon>
        <taxon>Malvales</taxon>
        <taxon>Malvaceae</taxon>
        <taxon>Grewioideae</taxon>
        <taxon>Apeibeae</taxon>
        <taxon>Corchorus</taxon>
    </lineage>
</organism>
<keyword evidence="2" id="KW-1185">Reference proteome</keyword>
<name>A0A1R3JNW6_9ROSI</name>
<dbReference type="Proteomes" id="UP000187203">
    <property type="component" value="Unassembled WGS sequence"/>
</dbReference>
<reference evidence="2" key="1">
    <citation type="submission" date="2013-09" db="EMBL/GenBank/DDBJ databases">
        <title>Corchorus olitorius genome sequencing.</title>
        <authorList>
            <person name="Alam M."/>
            <person name="Haque M.S."/>
            <person name="Islam M.S."/>
            <person name="Emdad E.M."/>
            <person name="Islam M.M."/>
            <person name="Ahmed B."/>
            <person name="Halim A."/>
            <person name="Hossen Q.M.M."/>
            <person name="Hossain M.Z."/>
            <person name="Ahmed R."/>
            <person name="Khan M.M."/>
            <person name="Islam R."/>
            <person name="Rashid M.M."/>
            <person name="Khan S.A."/>
            <person name="Rahman M.S."/>
            <person name="Alam M."/>
            <person name="Yahiya A.S."/>
            <person name="Khan M.S."/>
            <person name="Azam M.S."/>
            <person name="Haque T."/>
            <person name="Lashkar M.Z.H."/>
            <person name="Akhand A.I."/>
            <person name="Morshed G."/>
            <person name="Roy S."/>
            <person name="Uddin K.S."/>
            <person name="Rabeya T."/>
            <person name="Hossain A.S."/>
            <person name="Chowdhury A."/>
            <person name="Snigdha A.R."/>
            <person name="Mortoza M.S."/>
            <person name="Matin S.A."/>
            <person name="Hoque S.M.E."/>
            <person name="Islam M.K."/>
            <person name="Roy D.K."/>
            <person name="Haider R."/>
            <person name="Moosa M.M."/>
            <person name="Elias S.M."/>
            <person name="Hasan A.M."/>
            <person name="Jahan S."/>
            <person name="Shafiuddin M."/>
            <person name="Mahmood N."/>
            <person name="Shommy N.S."/>
        </authorList>
    </citation>
    <scope>NUCLEOTIDE SEQUENCE [LARGE SCALE GENOMIC DNA]</scope>
    <source>
        <strain evidence="2">cv. O-4</strain>
    </source>
</reference>
<evidence type="ECO:0000313" key="1">
    <source>
        <dbReference type="EMBL" id="OMO96568.1"/>
    </source>
</evidence>
<keyword evidence="1" id="KW-0547">Nucleotide-binding</keyword>